<feature type="binding site" evidence="10">
    <location>
        <begin position="13"/>
        <end position="18"/>
    </location>
    <ligand>
        <name>substrate</name>
    </ligand>
</feature>
<feature type="site" description="Interaction with substrate tRNA" evidence="10">
    <location>
        <position position="102"/>
    </location>
</feature>
<evidence type="ECO:0000256" key="11">
    <source>
        <dbReference type="RuleBase" id="RU003783"/>
    </source>
</evidence>
<dbReference type="Pfam" id="PF01715">
    <property type="entry name" value="IPPT"/>
    <property type="match status" value="1"/>
</dbReference>
<protein>
    <recommendedName>
        <fullName evidence="10">tRNA dimethylallyltransferase</fullName>
        <ecNumber evidence="10">2.5.1.75</ecNumber>
    </recommendedName>
    <alternativeName>
        <fullName evidence="10">Dimethylallyl diphosphate:tRNA dimethylallyltransferase</fullName>
        <shortName evidence="10">DMAPP:tRNA dimethylallyltransferase</shortName>
        <shortName evidence="10">DMATase</shortName>
    </alternativeName>
    <alternativeName>
        <fullName evidence="10">Isopentenyl-diphosphate:tRNA isopentenyltransferase</fullName>
        <shortName evidence="10">IPP transferase</shortName>
        <shortName evidence="10">IPPT</shortName>
        <shortName evidence="10">IPTase</shortName>
    </alternativeName>
</protein>
<evidence type="ECO:0000256" key="12">
    <source>
        <dbReference type="RuleBase" id="RU003784"/>
    </source>
</evidence>
<dbReference type="EC" id="2.5.1.75" evidence="10"/>
<dbReference type="GO" id="GO:0006400">
    <property type="term" value="P:tRNA modification"/>
    <property type="evidence" value="ECO:0007669"/>
    <property type="project" value="TreeGrafter"/>
</dbReference>
<comment type="cofactor">
    <cofactor evidence="1 10">
        <name>Mg(2+)</name>
        <dbReference type="ChEBI" id="CHEBI:18420"/>
    </cofactor>
</comment>
<dbReference type="GO" id="GO:0005524">
    <property type="term" value="F:ATP binding"/>
    <property type="evidence" value="ECO:0007669"/>
    <property type="project" value="UniProtKB-UniRule"/>
</dbReference>
<dbReference type="PANTHER" id="PTHR11088:SF60">
    <property type="entry name" value="TRNA DIMETHYLALLYLTRANSFERASE"/>
    <property type="match status" value="1"/>
</dbReference>
<organism evidence="14 15">
    <name type="scientific">Muriicola soli</name>
    <dbReference type="NCBI Taxonomy" id="2507538"/>
    <lineage>
        <taxon>Bacteria</taxon>
        <taxon>Pseudomonadati</taxon>
        <taxon>Bacteroidota</taxon>
        <taxon>Flavobacteriia</taxon>
        <taxon>Flavobacteriales</taxon>
        <taxon>Flavobacteriaceae</taxon>
        <taxon>Muriicola</taxon>
    </lineage>
</organism>
<evidence type="ECO:0000256" key="1">
    <source>
        <dbReference type="ARBA" id="ARBA00001946"/>
    </source>
</evidence>
<evidence type="ECO:0000256" key="3">
    <source>
        <dbReference type="ARBA" id="ARBA00005842"/>
    </source>
</evidence>
<gene>
    <name evidence="10 14" type="primary">miaA</name>
    <name evidence="14" type="ORF">EQY75_07370</name>
</gene>
<reference evidence="14 15" key="1">
    <citation type="submission" date="2019-01" db="EMBL/GenBank/DDBJ databases">
        <title>Muriicola soli sp. nov., isolated from soil.</title>
        <authorList>
            <person name="Kang H.J."/>
            <person name="Kim S.B."/>
        </authorList>
    </citation>
    <scope>NUCLEOTIDE SEQUENCE [LARGE SCALE GENOMIC DNA]</scope>
    <source>
        <strain evidence="14 15">MMS17-SY002</strain>
    </source>
</reference>
<dbReference type="InterPro" id="IPR039657">
    <property type="entry name" value="Dimethylallyltransferase"/>
</dbReference>
<evidence type="ECO:0000256" key="4">
    <source>
        <dbReference type="ARBA" id="ARBA00022679"/>
    </source>
</evidence>
<proteinExistence type="inferred from homology"/>
<evidence type="ECO:0000256" key="13">
    <source>
        <dbReference type="RuleBase" id="RU003785"/>
    </source>
</evidence>
<dbReference type="HAMAP" id="MF_00185">
    <property type="entry name" value="IPP_trans"/>
    <property type="match status" value="1"/>
</dbReference>
<accession>A0A411E9F7</accession>
<comment type="function">
    <text evidence="2 10 12">Catalyzes the transfer of a dimethylallyl group onto the adenine at position 37 in tRNAs that read codons beginning with uridine, leading to the formation of N6-(dimethylallyl)adenosine (i(6)A).</text>
</comment>
<dbReference type="RefSeq" id="WP_129604424.1">
    <property type="nucleotide sequence ID" value="NZ_CP035544.1"/>
</dbReference>
<dbReference type="InterPro" id="IPR027417">
    <property type="entry name" value="P-loop_NTPase"/>
</dbReference>
<dbReference type="Gene3D" id="3.40.50.300">
    <property type="entry name" value="P-loop containing nucleotide triphosphate hydrolases"/>
    <property type="match status" value="1"/>
</dbReference>
<feature type="binding site" evidence="10">
    <location>
        <begin position="11"/>
        <end position="18"/>
    </location>
    <ligand>
        <name>ATP</name>
        <dbReference type="ChEBI" id="CHEBI:30616"/>
    </ligand>
</feature>
<keyword evidence="4 10" id="KW-0808">Transferase</keyword>
<comment type="catalytic activity">
    <reaction evidence="9 10 11">
        <text>adenosine(37) in tRNA + dimethylallyl diphosphate = N(6)-dimethylallyladenosine(37) in tRNA + diphosphate</text>
        <dbReference type="Rhea" id="RHEA:26482"/>
        <dbReference type="Rhea" id="RHEA-COMP:10162"/>
        <dbReference type="Rhea" id="RHEA-COMP:10375"/>
        <dbReference type="ChEBI" id="CHEBI:33019"/>
        <dbReference type="ChEBI" id="CHEBI:57623"/>
        <dbReference type="ChEBI" id="CHEBI:74411"/>
        <dbReference type="ChEBI" id="CHEBI:74415"/>
        <dbReference type="EC" id="2.5.1.75"/>
    </reaction>
</comment>
<evidence type="ECO:0000313" key="14">
    <source>
        <dbReference type="EMBL" id="QBA64365.1"/>
    </source>
</evidence>
<dbReference type="NCBIfam" id="TIGR00174">
    <property type="entry name" value="miaA"/>
    <property type="match status" value="1"/>
</dbReference>
<dbReference type="KEGG" id="mur:EQY75_07370"/>
<dbReference type="Gene3D" id="1.10.20.140">
    <property type="match status" value="1"/>
</dbReference>
<keyword evidence="8 10" id="KW-0460">Magnesium</keyword>
<evidence type="ECO:0000256" key="8">
    <source>
        <dbReference type="ARBA" id="ARBA00022842"/>
    </source>
</evidence>
<dbReference type="EMBL" id="CP035544">
    <property type="protein sequence ID" value="QBA64365.1"/>
    <property type="molecule type" value="Genomic_DNA"/>
</dbReference>
<dbReference type="AlphaFoldDB" id="A0A411E9F7"/>
<dbReference type="GO" id="GO:0052381">
    <property type="term" value="F:tRNA dimethylallyltransferase activity"/>
    <property type="evidence" value="ECO:0007669"/>
    <property type="project" value="UniProtKB-UniRule"/>
</dbReference>
<dbReference type="OrthoDB" id="9776390at2"/>
<evidence type="ECO:0000256" key="7">
    <source>
        <dbReference type="ARBA" id="ARBA00022840"/>
    </source>
</evidence>
<feature type="region of interest" description="Interaction with substrate tRNA" evidence="10">
    <location>
        <begin position="36"/>
        <end position="39"/>
    </location>
</feature>
<keyword evidence="5 10" id="KW-0819">tRNA processing</keyword>
<name>A0A411E9F7_9FLAO</name>
<evidence type="ECO:0000256" key="2">
    <source>
        <dbReference type="ARBA" id="ARBA00003213"/>
    </source>
</evidence>
<dbReference type="InterPro" id="IPR018022">
    <property type="entry name" value="IPT"/>
</dbReference>
<dbReference type="Proteomes" id="UP000290889">
    <property type="component" value="Chromosome"/>
</dbReference>
<comment type="similarity">
    <text evidence="3 10 13">Belongs to the IPP transferase family.</text>
</comment>
<feature type="site" description="Interaction with substrate tRNA" evidence="10">
    <location>
        <position position="124"/>
    </location>
</feature>
<sequence length="304" mass="35220">MAQKTLLVIVGPTGIGKTSLAVQLAIHFKTEIISADSRQFYKEMNIGTAVPTKEELKMVPHHFVHQISVHENYTAGDFERDAIKKLDELFKYHDIVLMVGGSGLYIDTVVYGIDSFPKTKPGLRQELQKELEEKGLKPLQEELKLQDPDYYQKVDLQNPQRILRAIEVIRSSGKPFSDFLGKAKVKRPFQSVILGLEAPREIVYQRINSRVDQMMKSGLLEEVKTLRNYKHLNALQTVGYREIFSYLEGESDLENAILEIKKNTRRFAKRQGTWFRKNKEIRWIPYNRDLTEHIQFIDQIIENG</sequence>
<comment type="subunit">
    <text evidence="10">Monomer.</text>
</comment>
<feature type="region of interest" description="Interaction with substrate tRNA" evidence="10">
    <location>
        <begin position="160"/>
        <end position="164"/>
    </location>
</feature>
<evidence type="ECO:0000256" key="5">
    <source>
        <dbReference type="ARBA" id="ARBA00022694"/>
    </source>
</evidence>
<comment type="caution">
    <text evidence="10">Lacks conserved residue(s) required for the propagation of feature annotation.</text>
</comment>
<keyword evidence="7 10" id="KW-0067">ATP-binding</keyword>
<evidence type="ECO:0000256" key="9">
    <source>
        <dbReference type="ARBA" id="ARBA00049563"/>
    </source>
</evidence>
<evidence type="ECO:0000313" key="15">
    <source>
        <dbReference type="Proteomes" id="UP000290889"/>
    </source>
</evidence>
<dbReference type="PANTHER" id="PTHR11088">
    <property type="entry name" value="TRNA DIMETHYLALLYLTRANSFERASE"/>
    <property type="match status" value="1"/>
</dbReference>
<keyword evidence="6 10" id="KW-0547">Nucleotide-binding</keyword>
<keyword evidence="15" id="KW-1185">Reference proteome</keyword>
<evidence type="ECO:0000256" key="6">
    <source>
        <dbReference type="ARBA" id="ARBA00022741"/>
    </source>
</evidence>
<evidence type="ECO:0000256" key="10">
    <source>
        <dbReference type="HAMAP-Rule" id="MF_00185"/>
    </source>
</evidence>
<dbReference type="SUPFAM" id="SSF52540">
    <property type="entry name" value="P-loop containing nucleoside triphosphate hydrolases"/>
    <property type="match status" value="2"/>
</dbReference>